<dbReference type="InterPro" id="IPR051477">
    <property type="entry name" value="Expansin_CellWall"/>
</dbReference>
<evidence type="ECO:0000256" key="3">
    <source>
        <dbReference type="SAM" id="SignalP"/>
    </source>
</evidence>
<dbReference type="Proteomes" id="UP000683000">
    <property type="component" value="Unassembled WGS sequence"/>
</dbReference>
<keyword evidence="6" id="KW-1185">Reference proteome</keyword>
<proteinExistence type="predicted"/>
<feature type="compositionally biased region" description="Low complexity" evidence="2">
    <location>
        <begin position="63"/>
        <end position="73"/>
    </location>
</feature>
<name>A0A8I3ADA1_9AGAM</name>
<protein>
    <submittedName>
        <fullName evidence="5">RlpA-like double-psi beta-barrel-protein domain-containing protein-containing protein</fullName>
    </submittedName>
</protein>
<feature type="compositionally biased region" description="Low complexity" evidence="2">
    <location>
        <begin position="80"/>
        <end position="89"/>
    </location>
</feature>
<sequence length="271" mass="28529">MAPLTHLLIALAFSTAILASPHISRYSHAHRAVHHPIDVRVDSPSIPFTKRKRSINKRCIPRPSNSTSSALPSSTPPAPSSTAPLNVAPAPAPATPTPSPSPTPTPTPTPIPTPTPTPTPTPSSSSSAPPAQQSSPSSSSGEPSYLIGTQSGQGTYYATGLGACGITNTDGQHIAAVSHILFDSYPKYNGVNPNTNPVCNKQVIATRKYPRCHTCCLLLSFSSLDQGKSVTVTITDRCEACEVTDLDFSPSAFDILDDPSVGRIDITWLWV</sequence>
<dbReference type="PANTHER" id="PTHR31836:SF28">
    <property type="entry name" value="SRCR DOMAIN-CONTAINING PROTEIN-RELATED"/>
    <property type="match status" value="1"/>
</dbReference>
<feature type="region of interest" description="Disordered" evidence="2">
    <location>
        <begin position="52"/>
        <end position="147"/>
    </location>
</feature>
<dbReference type="InterPro" id="IPR009009">
    <property type="entry name" value="RlpA-like_DPBB"/>
</dbReference>
<dbReference type="AlphaFoldDB" id="A0A8I3ADA1"/>
<feature type="compositionally biased region" description="Low complexity" evidence="2">
    <location>
        <begin position="122"/>
        <end position="140"/>
    </location>
</feature>
<feature type="domain" description="RlpA-like protein double-psi beta-barrel" evidence="4">
    <location>
        <begin position="218"/>
        <end position="267"/>
    </location>
</feature>
<evidence type="ECO:0000259" key="4">
    <source>
        <dbReference type="Pfam" id="PF03330"/>
    </source>
</evidence>
<evidence type="ECO:0000313" key="6">
    <source>
        <dbReference type="Proteomes" id="UP000683000"/>
    </source>
</evidence>
<dbReference type="Pfam" id="PF03330">
    <property type="entry name" value="DPBB_1"/>
    <property type="match status" value="1"/>
</dbReference>
<evidence type="ECO:0000256" key="1">
    <source>
        <dbReference type="ARBA" id="ARBA00022729"/>
    </source>
</evidence>
<dbReference type="PANTHER" id="PTHR31836">
    <property type="match status" value="1"/>
</dbReference>
<dbReference type="CDD" id="cd22191">
    <property type="entry name" value="DPBB_RlpA_EXP_N-like"/>
    <property type="match status" value="1"/>
</dbReference>
<dbReference type="OrthoDB" id="623670at2759"/>
<comment type="caution">
    <text evidence="5">The sequence shown here is derived from an EMBL/GenBank/DDBJ whole genome shotgun (WGS) entry which is preliminary data.</text>
</comment>
<dbReference type="InterPro" id="IPR036908">
    <property type="entry name" value="RlpA-like_sf"/>
</dbReference>
<gene>
    <name evidence="5" type="ORF">JVT61DRAFT_5645</name>
</gene>
<organism evidence="5 6">
    <name type="scientific">Boletus reticuloceps</name>
    <dbReference type="NCBI Taxonomy" id="495285"/>
    <lineage>
        <taxon>Eukaryota</taxon>
        <taxon>Fungi</taxon>
        <taxon>Dikarya</taxon>
        <taxon>Basidiomycota</taxon>
        <taxon>Agaricomycotina</taxon>
        <taxon>Agaricomycetes</taxon>
        <taxon>Agaricomycetidae</taxon>
        <taxon>Boletales</taxon>
        <taxon>Boletineae</taxon>
        <taxon>Boletaceae</taxon>
        <taxon>Boletoideae</taxon>
        <taxon>Boletus</taxon>
    </lineage>
</organism>
<keyword evidence="1 3" id="KW-0732">Signal</keyword>
<dbReference type="EMBL" id="JAGFBS010000002">
    <property type="protein sequence ID" value="KAG6381241.1"/>
    <property type="molecule type" value="Genomic_DNA"/>
</dbReference>
<evidence type="ECO:0000256" key="2">
    <source>
        <dbReference type="SAM" id="MobiDB-lite"/>
    </source>
</evidence>
<dbReference type="SUPFAM" id="SSF50685">
    <property type="entry name" value="Barwin-like endoglucanases"/>
    <property type="match status" value="1"/>
</dbReference>
<reference evidence="5" key="1">
    <citation type="submission" date="2021-03" db="EMBL/GenBank/DDBJ databases">
        <title>Evolutionary innovations through gain and loss of genes in the ectomycorrhizal Boletales.</title>
        <authorList>
            <person name="Wu G."/>
            <person name="Miyauchi S."/>
            <person name="Morin E."/>
            <person name="Yang Z.-L."/>
            <person name="Xu J."/>
            <person name="Martin F.M."/>
        </authorList>
    </citation>
    <scope>NUCLEOTIDE SEQUENCE</scope>
    <source>
        <strain evidence="5">BR01</strain>
    </source>
</reference>
<dbReference type="Gene3D" id="2.40.40.10">
    <property type="entry name" value="RlpA-like domain"/>
    <property type="match status" value="1"/>
</dbReference>
<evidence type="ECO:0000313" key="5">
    <source>
        <dbReference type="EMBL" id="KAG6381241.1"/>
    </source>
</evidence>
<feature type="chain" id="PRO_5034689153" evidence="3">
    <location>
        <begin position="20"/>
        <end position="271"/>
    </location>
</feature>
<accession>A0A8I3ADA1</accession>
<feature type="signal peptide" evidence="3">
    <location>
        <begin position="1"/>
        <end position="19"/>
    </location>
</feature>
<feature type="compositionally biased region" description="Pro residues" evidence="2">
    <location>
        <begin position="90"/>
        <end position="121"/>
    </location>
</feature>